<evidence type="ECO:0000256" key="3">
    <source>
        <dbReference type="ARBA" id="ARBA00023125"/>
    </source>
</evidence>
<comment type="caution">
    <text evidence="6">The sequence shown here is derived from an EMBL/GenBank/DDBJ whole genome shotgun (WGS) entry which is preliminary data.</text>
</comment>
<dbReference type="EMBL" id="JBHUME010000014">
    <property type="protein sequence ID" value="MFD2614835.1"/>
    <property type="molecule type" value="Genomic_DNA"/>
</dbReference>
<dbReference type="Gene3D" id="3.40.190.10">
    <property type="entry name" value="Periplasmic binding protein-like II"/>
    <property type="match status" value="2"/>
</dbReference>
<keyword evidence="3" id="KW-0238">DNA-binding</keyword>
<evidence type="ECO:0000256" key="4">
    <source>
        <dbReference type="ARBA" id="ARBA00023163"/>
    </source>
</evidence>
<evidence type="ECO:0000256" key="1">
    <source>
        <dbReference type="ARBA" id="ARBA00009437"/>
    </source>
</evidence>
<dbReference type="Pfam" id="PF03466">
    <property type="entry name" value="LysR_substrate"/>
    <property type="match status" value="1"/>
</dbReference>
<name>A0ABW5PHP8_9BACL</name>
<proteinExistence type="inferred from homology"/>
<organism evidence="6 7">
    <name type="scientific">Paenibacillus gansuensis</name>
    <dbReference type="NCBI Taxonomy" id="306542"/>
    <lineage>
        <taxon>Bacteria</taxon>
        <taxon>Bacillati</taxon>
        <taxon>Bacillota</taxon>
        <taxon>Bacilli</taxon>
        <taxon>Bacillales</taxon>
        <taxon>Paenibacillaceae</taxon>
        <taxon>Paenibacillus</taxon>
    </lineage>
</organism>
<dbReference type="InterPro" id="IPR036390">
    <property type="entry name" value="WH_DNA-bd_sf"/>
</dbReference>
<dbReference type="SUPFAM" id="SSF53850">
    <property type="entry name" value="Periplasmic binding protein-like II"/>
    <property type="match status" value="1"/>
</dbReference>
<gene>
    <name evidence="6" type="ORF">ACFSUF_20680</name>
</gene>
<evidence type="ECO:0000313" key="6">
    <source>
        <dbReference type="EMBL" id="MFD2614835.1"/>
    </source>
</evidence>
<keyword evidence="2" id="KW-0805">Transcription regulation</keyword>
<dbReference type="Pfam" id="PF00126">
    <property type="entry name" value="HTH_1"/>
    <property type="match status" value="1"/>
</dbReference>
<keyword evidence="4" id="KW-0804">Transcription</keyword>
<sequence length="301" mass="33345">MELRQLRYFVMVAETLHFGRAAEQLHIAQQPLSFQIKRLEEEIGVELFKRTTRSVALTPAGEALLADVRVGLGRIDRGVEVAQRIARGEGGKLHIGYTSNSLYSVMPPIVRQFRERFPQFEVVLNELASPALEHKIFSEEVDVGILLFTGARVSGLAYETIDHEPVAIALPKSHPLADRANIALHELADEPFVMFARSANRQLFDDFIALCHLAGFSPRITQEAATESAIIGLVAAGVGVTVVASSLSRVRPDEVAYRQLIDPPLTVEVAVVWKEEKQPPLLQELRQIAREVSQRAGPFLS</sequence>
<evidence type="ECO:0000313" key="7">
    <source>
        <dbReference type="Proteomes" id="UP001597541"/>
    </source>
</evidence>
<comment type="similarity">
    <text evidence="1">Belongs to the LysR transcriptional regulatory family.</text>
</comment>
<feature type="domain" description="HTH lysR-type" evidence="5">
    <location>
        <begin position="1"/>
        <end position="58"/>
    </location>
</feature>
<dbReference type="InterPro" id="IPR036388">
    <property type="entry name" value="WH-like_DNA-bd_sf"/>
</dbReference>
<protein>
    <submittedName>
        <fullName evidence="6">LysR substrate-binding domain-containing protein</fullName>
    </submittedName>
</protein>
<dbReference type="Proteomes" id="UP001597541">
    <property type="component" value="Unassembled WGS sequence"/>
</dbReference>
<accession>A0ABW5PHP8</accession>
<dbReference type="SUPFAM" id="SSF46785">
    <property type="entry name" value="Winged helix' DNA-binding domain"/>
    <property type="match status" value="1"/>
</dbReference>
<keyword evidence="7" id="KW-1185">Reference proteome</keyword>
<dbReference type="InterPro" id="IPR005119">
    <property type="entry name" value="LysR_subst-bd"/>
</dbReference>
<dbReference type="PANTHER" id="PTHR30346">
    <property type="entry name" value="TRANSCRIPTIONAL DUAL REGULATOR HCAR-RELATED"/>
    <property type="match status" value="1"/>
</dbReference>
<dbReference type="PRINTS" id="PR00039">
    <property type="entry name" value="HTHLYSR"/>
</dbReference>
<dbReference type="RefSeq" id="WP_377606127.1">
    <property type="nucleotide sequence ID" value="NZ_JBHUME010000014.1"/>
</dbReference>
<reference evidence="7" key="1">
    <citation type="journal article" date="2019" name="Int. J. Syst. Evol. Microbiol.">
        <title>The Global Catalogue of Microorganisms (GCM) 10K type strain sequencing project: providing services to taxonomists for standard genome sequencing and annotation.</title>
        <authorList>
            <consortium name="The Broad Institute Genomics Platform"/>
            <consortium name="The Broad Institute Genome Sequencing Center for Infectious Disease"/>
            <person name="Wu L."/>
            <person name="Ma J."/>
        </authorList>
    </citation>
    <scope>NUCLEOTIDE SEQUENCE [LARGE SCALE GENOMIC DNA]</scope>
    <source>
        <strain evidence="7">KCTC 3950</strain>
    </source>
</reference>
<dbReference type="Gene3D" id="1.10.10.10">
    <property type="entry name" value="Winged helix-like DNA-binding domain superfamily/Winged helix DNA-binding domain"/>
    <property type="match status" value="1"/>
</dbReference>
<dbReference type="InterPro" id="IPR000847">
    <property type="entry name" value="LysR_HTH_N"/>
</dbReference>
<dbReference type="PANTHER" id="PTHR30346:SF0">
    <property type="entry name" value="HCA OPERON TRANSCRIPTIONAL ACTIVATOR HCAR"/>
    <property type="match status" value="1"/>
</dbReference>
<dbReference type="CDD" id="cd08414">
    <property type="entry name" value="PBP2_LTTR_aromatics_like"/>
    <property type="match status" value="1"/>
</dbReference>
<evidence type="ECO:0000256" key="2">
    <source>
        <dbReference type="ARBA" id="ARBA00023015"/>
    </source>
</evidence>
<dbReference type="PROSITE" id="PS50931">
    <property type="entry name" value="HTH_LYSR"/>
    <property type="match status" value="1"/>
</dbReference>
<evidence type="ECO:0000259" key="5">
    <source>
        <dbReference type="PROSITE" id="PS50931"/>
    </source>
</evidence>